<evidence type="ECO:0008006" key="4">
    <source>
        <dbReference type="Google" id="ProtNLM"/>
    </source>
</evidence>
<proteinExistence type="predicted"/>
<organism evidence="2 3">
    <name type="scientific">Nonlabens dokdonensis</name>
    <dbReference type="NCBI Taxonomy" id="328515"/>
    <lineage>
        <taxon>Bacteria</taxon>
        <taxon>Pseudomonadati</taxon>
        <taxon>Bacteroidota</taxon>
        <taxon>Flavobacteriia</taxon>
        <taxon>Flavobacteriales</taxon>
        <taxon>Flavobacteriaceae</taxon>
        <taxon>Nonlabens</taxon>
    </lineage>
</organism>
<dbReference type="Proteomes" id="UP000248584">
    <property type="component" value="Unassembled WGS sequence"/>
</dbReference>
<name>A0ABX5PVH3_9FLAO</name>
<feature type="compositionally biased region" description="Polar residues" evidence="1">
    <location>
        <begin position="56"/>
        <end position="71"/>
    </location>
</feature>
<sequence>MRNFLTGLIVFALYGVGCLFLINTVFYEEIDAVNETASIENHAENLKTAKEKLSSKTKQSEYSPPKSNEPSPETELNIINTKAVENNLPIESTSNDYVAKTFSVYSKKGTTVITCDYYATIFKNTATVTIPYRCVNYGNQIKNILASDSTATLSIKGFYSPQENSNIGKKRADYIKKLLVSIGIDSSKITTNQVKQPIQFVNSKAQGGILMELNSDFTATTHAKLSSTSSIPTSQNVASIQKSLPKVFKSKKFIEGFKNQYFVGNNEFDSYLKSLNRHLKNYPYQKVNVTIFQKSNSDDKEKAYISQVNALNVQKMMAQKGISRKKVILIQSSKQEEESDTSSNYIFISVK</sequence>
<evidence type="ECO:0000313" key="2">
    <source>
        <dbReference type="EMBL" id="PZX38115.1"/>
    </source>
</evidence>
<keyword evidence="3" id="KW-1185">Reference proteome</keyword>
<evidence type="ECO:0000256" key="1">
    <source>
        <dbReference type="SAM" id="MobiDB-lite"/>
    </source>
</evidence>
<dbReference type="RefSeq" id="WP_015363858.1">
    <property type="nucleotide sequence ID" value="NZ_QKZR01000005.1"/>
</dbReference>
<dbReference type="EMBL" id="QKZR01000005">
    <property type="protein sequence ID" value="PZX38115.1"/>
    <property type="molecule type" value="Genomic_DNA"/>
</dbReference>
<gene>
    <name evidence="2" type="ORF">LX97_02695</name>
</gene>
<protein>
    <recommendedName>
        <fullName evidence="4">OmpA-like domain-containing protein</fullName>
    </recommendedName>
</protein>
<reference evidence="2 3" key="1">
    <citation type="submission" date="2018-06" db="EMBL/GenBank/DDBJ databases">
        <title>Genomic Encyclopedia of Archaeal and Bacterial Type Strains, Phase II (KMG-II): from individual species to whole genera.</title>
        <authorList>
            <person name="Goeker M."/>
        </authorList>
    </citation>
    <scope>NUCLEOTIDE SEQUENCE [LARGE SCALE GENOMIC DNA]</scope>
    <source>
        <strain evidence="2 3">DSM 17205</strain>
    </source>
</reference>
<accession>A0ABX5PVH3</accession>
<evidence type="ECO:0000313" key="3">
    <source>
        <dbReference type="Proteomes" id="UP000248584"/>
    </source>
</evidence>
<comment type="caution">
    <text evidence="2">The sequence shown here is derived from an EMBL/GenBank/DDBJ whole genome shotgun (WGS) entry which is preliminary data.</text>
</comment>
<feature type="region of interest" description="Disordered" evidence="1">
    <location>
        <begin position="53"/>
        <end position="74"/>
    </location>
</feature>